<dbReference type="AlphaFoldDB" id="A0A0A9D1L4"/>
<name>A0A0A9D1L4_ARUDO</name>
<sequence>MLGQSFIHLEHINGVHIEDLLKCLIAQNLPLIVLVLQIIFSNICPKLLDNLCPG</sequence>
<evidence type="ECO:0000313" key="1">
    <source>
        <dbReference type="EMBL" id="JAD80583.1"/>
    </source>
</evidence>
<organism evidence="1">
    <name type="scientific">Arundo donax</name>
    <name type="common">Giant reed</name>
    <name type="synonym">Donax arundinaceus</name>
    <dbReference type="NCBI Taxonomy" id="35708"/>
    <lineage>
        <taxon>Eukaryota</taxon>
        <taxon>Viridiplantae</taxon>
        <taxon>Streptophyta</taxon>
        <taxon>Embryophyta</taxon>
        <taxon>Tracheophyta</taxon>
        <taxon>Spermatophyta</taxon>
        <taxon>Magnoliopsida</taxon>
        <taxon>Liliopsida</taxon>
        <taxon>Poales</taxon>
        <taxon>Poaceae</taxon>
        <taxon>PACMAD clade</taxon>
        <taxon>Arundinoideae</taxon>
        <taxon>Arundineae</taxon>
        <taxon>Arundo</taxon>
    </lineage>
</organism>
<protein>
    <submittedName>
        <fullName evidence="1">Uncharacterized protein</fullName>
    </submittedName>
</protein>
<reference evidence="1" key="2">
    <citation type="journal article" date="2015" name="Data Brief">
        <title>Shoot transcriptome of the giant reed, Arundo donax.</title>
        <authorList>
            <person name="Barrero R.A."/>
            <person name="Guerrero F.D."/>
            <person name="Moolhuijzen P."/>
            <person name="Goolsby J.A."/>
            <person name="Tidwell J."/>
            <person name="Bellgard S.E."/>
            <person name="Bellgard M.I."/>
        </authorList>
    </citation>
    <scope>NUCLEOTIDE SEQUENCE</scope>
    <source>
        <tissue evidence="1">Shoot tissue taken approximately 20 cm above the soil surface</tissue>
    </source>
</reference>
<reference evidence="1" key="1">
    <citation type="submission" date="2014-09" db="EMBL/GenBank/DDBJ databases">
        <authorList>
            <person name="Magalhaes I.L.F."/>
            <person name="Oliveira U."/>
            <person name="Santos F.R."/>
            <person name="Vidigal T.H.D.A."/>
            <person name="Brescovit A.D."/>
            <person name="Santos A.J."/>
        </authorList>
    </citation>
    <scope>NUCLEOTIDE SEQUENCE</scope>
    <source>
        <tissue evidence="1">Shoot tissue taken approximately 20 cm above the soil surface</tissue>
    </source>
</reference>
<accession>A0A0A9D1L4</accession>
<proteinExistence type="predicted"/>
<dbReference type="EMBL" id="GBRH01217312">
    <property type="protein sequence ID" value="JAD80583.1"/>
    <property type="molecule type" value="Transcribed_RNA"/>
</dbReference>